<dbReference type="GO" id="GO:0008236">
    <property type="term" value="F:serine-type peptidase activity"/>
    <property type="evidence" value="ECO:0007669"/>
    <property type="project" value="InterPro"/>
</dbReference>
<dbReference type="eggNOG" id="COG1506">
    <property type="taxonomic scope" value="Bacteria"/>
</dbReference>
<dbReference type="SUPFAM" id="SSF53474">
    <property type="entry name" value="alpha/beta-Hydrolases"/>
    <property type="match status" value="1"/>
</dbReference>
<evidence type="ECO:0000313" key="3">
    <source>
        <dbReference type="Proteomes" id="UP000008631"/>
    </source>
</evidence>
<gene>
    <name evidence="2" type="ordered locus">Isop_0444</name>
</gene>
<accession>E8QYR3</accession>
<dbReference type="EMBL" id="CP002353">
    <property type="protein sequence ID" value="ADV61039.1"/>
    <property type="molecule type" value="Genomic_DNA"/>
</dbReference>
<evidence type="ECO:0000313" key="2">
    <source>
        <dbReference type="EMBL" id="ADV61039.1"/>
    </source>
</evidence>
<reference evidence="2 3" key="2">
    <citation type="journal article" date="2011" name="Stand. Genomic Sci.">
        <title>Complete genome sequence of Isosphaera pallida type strain (IS1B).</title>
        <authorList>
            <consortium name="US DOE Joint Genome Institute (JGI-PGF)"/>
            <person name="Goker M."/>
            <person name="Cleland D."/>
            <person name="Saunders E."/>
            <person name="Lapidus A."/>
            <person name="Nolan M."/>
            <person name="Lucas S."/>
            <person name="Hammon N."/>
            <person name="Deshpande S."/>
            <person name="Cheng J.F."/>
            <person name="Tapia R."/>
            <person name="Han C."/>
            <person name="Goodwin L."/>
            <person name="Pitluck S."/>
            <person name="Liolios K."/>
            <person name="Pagani I."/>
            <person name="Ivanova N."/>
            <person name="Mavromatis K."/>
            <person name="Pati A."/>
            <person name="Chen A."/>
            <person name="Palaniappan K."/>
            <person name="Land M."/>
            <person name="Hauser L."/>
            <person name="Chang Y.J."/>
            <person name="Jeffries C.D."/>
            <person name="Detter J.C."/>
            <person name="Beck B."/>
            <person name="Woyke T."/>
            <person name="Bristow J."/>
            <person name="Eisen J.A."/>
            <person name="Markowitz V."/>
            <person name="Hugenholtz P."/>
            <person name="Kyrpides N.C."/>
            <person name="Klenk H.P."/>
        </authorList>
    </citation>
    <scope>NUCLEOTIDE SEQUENCE [LARGE SCALE GENOMIC DNA]</scope>
    <source>
        <strain evidence="3">ATCC 43644 / DSM 9630 / IS1B</strain>
    </source>
</reference>
<feature type="domain" description="Peptidase S9 prolyl oligopeptidase catalytic" evidence="1">
    <location>
        <begin position="190"/>
        <end position="384"/>
    </location>
</feature>
<dbReference type="InterPro" id="IPR001375">
    <property type="entry name" value="Peptidase_S9_cat"/>
</dbReference>
<proteinExistence type="predicted"/>
<dbReference type="PANTHER" id="PTHR47381:SF3">
    <property type="entry name" value="ALPHA_BETA-HYDROLASES SUPERFAMILY PROTEIN"/>
    <property type="match status" value="1"/>
</dbReference>
<dbReference type="RefSeq" id="WP_013563328.1">
    <property type="nucleotide sequence ID" value="NC_014962.1"/>
</dbReference>
<name>E8QYR3_ISOPI</name>
<dbReference type="HOGENOM" id="CLU_056134_0_0_0"/>
<reference key="1">
    <citation type="submission" date="2010-11" db="EMBL/GenBank/DDBJ databases">
        <title>The complete sequence of chromosome of Isophaera pallida ATCC 43644.</title>
        <authorList>
            <consortium name="US DOE Joint Genome Institute (JGI-PGF)"/>
            <person name="Lucas S."/>
            <person name="Copeland A."/>
            <person name="Lapidus A."/>
            <person name="Bruce D."/>
            <person name="Goodwin L."/>
            <person name="Pitluck S."/>
            <person name="Kyrpides N."/>
            <person name="Mavromatis K."/>
            <person name="Pagani I."/>
            <person name="Ivanova N."/>
            <person name="Saunders E."/>
            <person name="Brettin T."/>
            <person name="Detter J.C."/>
            <person name="Han C."/>
            <person name="Tapia R."/>
            <person name="Land M."/>
            <person name="Hauser L."/>
            <person name="Markowitz V."/>
            <person name="Cheng J.-F."/>
            <person name="Hugenholtz P."/>
            <person name="Woyke T."/>
            <person name="Wu D."/>
            <person name="Eisen J.A."/>
        </authorList>
    </citation>
    <scope>NUCLEOTIDE SEQUENCE</scope>
    <source>
        <strain>ATCC 43644</strain>
    </source>
</reference>
<protein>
    <submittedName>
        <fullName evidence="2">Dipeptidylaminopeptidase/acylaminoacyl-peptidase</fullName>
    </submittedName>
</protein>
<keyword evidence="3" id="KW-1185">Reference proteome</keyword>
<dbReference type="STRING" id="575540.Isop_0444"/>
<dbReference type="AlphaFoldDB" id="E8QYR3"/>
<dbReference type="InParanoid" id="E8QYR3"/>
<organism evidence="2 3">
    <name type="scientific">Isosphaera pallida (strain ATCC 43644 / DSM 9630 / IS1B)</name>
    <dbReference type="NCBI Taxonomy" id="575540"/>
    <lineage>
        <taxon>Bacteria</taxon>
        <taxon>Pseudomonadati</taxon>
        <taxon>Planctomycetota</taxon>
        <taxon>Planctomycetia</taxon>
        <taxon>Isosphaerales</taxon>
        <taxon>Isosphaeraceae</taxon>
        <taxon>Isosphaera</taxon>
    </lineage>
</organism>
<dbReference type="Proteomes" id="UP000008631">
    <property type="component" value="Chromosome"/>
</dbReference>
<sequence length="405" mass="44913">MRPLTRSHPLHPVVPTRRGFMGVAIAASWGWAGRIWACVSAASSYRDRHDRPDLVIDSQGNTRALRNRDEWNERRQRIREAMQQVMGPLPVEGPCRQGPLNTTILQREEVEHDGIPIRRTLLTYAPDPGPAGDSKPVAVPAWLLEPLDCQDRSKPTRRPAMLALHQTIRIGKDEPVGLGDHPNRRYGVELAARGFVVLAPDYPGFGAHRVDPYALGYVSATMKAIRDNLRGVDLLTALDSVDPARIGAIGHSLGGHNALFTAVFDERLAATVTSCGFTSFPRYKNGDLSGWSHQGYMPRIRTVHHLDPARMPFDFPEVVAAVAPRGLFVSAPLHDDNFDVQGVKDCLEAARPIFKLWDAPEALVAEFPDTGHDFPPATRQRAYQWLEQRLAARSSIQPIKSNPAE</sequence>
<dbReference type="InterPro" id="IPR029058">
    <property type="entry name" value="AB_hydrolase_fold"/>
</dbReference>
<dbReference type="Pfam" id="PF00326">
    <property type="entry name" value="Peptidase_S9"/>
    <property type="match status" value="1"/>
</dbReference>
<dbReference type="GO" id="GO:0006508">
    <property type="term" value="P:proteolysis"/>
    <property type="evidence" value="ECO:0007669"/>
    <property type="project" value="InterPro"/>
</dbReference>
<dbReference type="PANTHER" id="PTHR47381">
    <property type="entry name" value="ALPHA/BETA-HYDROLASES SUPERFAMILY PROTEIN"/>
    <property type="match status" value="1"/>
</dbReference>
<dbReference type="OrthoDB" id="3668964at2"/>
<evidence type="ECO:0000259" key="1">
    <source>
        <dbReference type="Pfam" id="PF00326"/>
    </source>
</evidence>
<dbReference type="Gene3D" id="3.40.50.1820">
    <property type="entry name" value="alpha/beta hydrolase"/>
    <property type="match status" value="1"/>
</dbReference>
<dbReference type="KEGG" id="ipa:Isop_0444"/>